<proteinExistence type="predicted"/>
<dbReference type="Proteomes" id="UP001140949">
    <property type="component" value="Unassembled WGS sequence"/>
</dbReference>
<feature type="compositionally biased region" description="Acidic residues" evidence="1">
    <location>
        <begin position="90"/>
        <end position="120"/>
    </location>
</feature>
<keyword evidence="2" id="KW-0812">Transmembrane</keyword>
<organism evidence="3 4">
    <name type="scientific">Iris pallida</name>
    <name type="common">Sweet iris</name>
    <dbReference type="NCBI Taxonomy" id="29817"/>
    <lineage>
        <taxon>Eukaryota</taxon>
        <taxon>Viridiplantae</taxon>
        <taxon>Streptophyta</taxon>
        <taxon>Embryophyta</taxon>
        <taxon>Tracheophyta</taxon>
        <taxon>Spermatophyta</taxon>
        <taxon>Magnoliopsida</taxon>
        <taxon>Liliopsida</taxon>
        <taxon>Asparagales</taxon>
        <taxon>Iridaceae</taxon>
        <taxon>Iridoideae</taxon>
        <taxon>Irideae</taxon>
        <taxon>Iris</taxon>
    </lineage>
</organism>
<sequence>MLRPASSRNQRAKGFRLKHVLQIGILVAICIWLLYQVKHSHDKKKAYDARNFKMATKAIENQEDFFNFGRKDLTRTEEAATVNMNHKEEDSEETQEEEEPEIKQEEEEPEIKQEETEDEEVRGAGHDDVIDDQDKENADDEAEAAEHVEDPIEEDDKEEETDQSDSHDHEGGTQAREENYKRDDVSSAVVHDTRATESETFSINDRSTDEEQISDRSKGDNDSTSDGSKVDVAEDNMEEQEIETENMVNGTVGGSKGDNVTTDGSMNNLSDAMKDNSTMPDGNLANNGTAADSALMSNSTRVEDTSQTNSLTNNPTEAESNTANSASISVDQTEGQNNSTLYELPKDVQTSNGTVRLDLARDQNTTVGKGAQGEVESNLENIVEREEKSNSTTVLDSGEQSTTSSATNRNIVNRAGLGETNDMSQEVVEEERETRTYVSTLPSIKNEAT</sequence>
<feature type="compositionally biased region" description="Polar residues" evidence="1">
    <location>
        <begin position="258"/>
        <end position="341"/>
    </location>
</feature>
<feature type="compositionally biased region" description="Acidic residues" evidence="1">
    <location>
        <begin position="151"/>
        <end position="163"/>
    </location>
</feature>
<protein>
    <submittedName>
        <fullName evidence="3">Uncharacterized protein</fullName>
    </submittedName>
</protein>
<name>A0AAX6EU96_IRIPA</name>
<evidence type="ECO:0000313" key="4">
    <source>
        <dbReference type="Proteomes" id="UP001140949"/>
    </source>
</evidence>
<reference evidence="3" key="2">
    <citation type="submission" date="2023-04" db="EMBL/GenBank/DDBJ databases">
        <authorList>
            <person name="Bruccoleri R.E."/>
            <person name="Oakeley E.J."/>
            <person name="Faust A.-M."/>
            <person name="Dessus-Babus S."/>
            <person name="Altorfer M."/>
            <person name="Burckhardt D."/>
            <person name="Oertli M."/>
            <person name="Naumann U."/>
            <person name="Petersen F."/>
            <person name="Wong J."/>
        </authorList>
    </citation>
    <scope>NUCLEOTIDE SEQUENCE</scope>
    <source>
        <strain evidence="3">GSM-AAB239-AS_SAM_17_03QT</strain>
        <tissue evidence="3">Leaf</tissue>
    </source>
</reference>
<reference evidence="3" key="1">
    <citation type="journal article" date="2023" name="GigaByte">
        <title>Genome assembly of the bearded iris, Iris pallida Lam.</title>
        <authorList>
            <person name="Bruccoleri R.E."/>
            <person name="Oakeley E.J."/>
            <person name="Faust A.M.E."/>
            <person name="Altorfer M."/>
            <person name="Dessus-Babus S."/>
            <person name="Burckhardt D."/>
            <person name="Oertli M."/>
            <person name="Naumann U."/>
            <person name="Petersen F."/>
            <person name="Wong J."/>
        </authorList>
    </citation>
    <scope>NUCLEOTIDE SEQUENCE</scope>
    <source>
        <strain evidence="3">GSM-AAB239-AS_SAM_17_03QT</strain>
    </source>
</reference>
<feature type="compositionally biased region" description="Polar residues" evidence="1">
    <location>
        <begin position="390"/>
        <end position="411"/>
    </location>
</feature>
<feature type="compositionally biased region" description="Acidic residues" evidence="1">
    <location>
        <begin position="233"/>
        <end position="244"/>
    </location>
</feature>
<evidence type="ECO:0000313" key="3">
    <source>
        <dbReference type="EMBL" id="KAJ6807335.1"/>
    </source>
</evidence>
<evidence type="ECO:0000256" key="2">
    <source>
        <dbReference type="SAM" id="Phobius"/>
    </source>
</evidence>
<comment type="caution">
    <text evidence="3">The sequence shown here is derived from an EMBL/GenBank/DDBJ whole genome shotgun (WGS) entry which is preliminary data.</text>
</comment>
<feature type="compositionally biased region" description="Acidic residues" evidence="1">
    <location>
        <begin position="129"/>
        <end position="143"/>
    </location>
</feature>
<dbReference type="PANTHER" id="PTHR33700">
    <property type="entry name" value="MYB-LIKE PROTEIN X"/>
    <property type="match status" value="1"/>
</dbReference>
<accession>A0AAX6EU96</accession>
<feature type="region of interest" description="Disordered" evidence="1">
    <location>
        <begin position="79"/>
        <end position="349"/>
    </location>
</feature>
<keyword evidence="2" id="KW-0472">Membrane</keyword>
<feature type="compositionally biased region" description="Basic and acidic residues" evidence="1">
    <location>
        <begin position="206"/>
        <end position="221"/>
    </location>
</feature>
<dbReference type="PANTHER" id="PTHR33700:SF4">
    <property type="entry name" value="MYB-LIKE PROTEIN X"/>
    <property type="match status" value="1"/>
</dbReference>
<keyword evidence="4" id="KW-1185">Reference proteome</keyword>
<dbReference type="EMBL" id="JANAVB010034016">
    <property type="protein sequence ID" value="KAJ6807335.1"/>
    <property type="molecule type" value="Genomic_DNA"/>
</dbReference>
<evidence type="ECO:0000256" key="1">
    <source>
        <dbReference type="SAM" id="MobiDB-lite"/>
    </source>
</evidence>
<gene>
    <name evidence="3" type="ORF">M6B38_172095</name>
</gene>
<feature type="region of interest" description="Disordered" evidence="1">
    <location>
        <begin position="385"/>
        <end position="449"/>
    </location>
</feature>
<keyword evidence="2" id="KW-1133">Transmembrane helix</keyword>
<feature type="compositionally biased region" description="Basic and acidic residues" evidence="1">
    <location>
        <begin position="164"/>
        <end position="197"/>
    </location>
</feature>
<feature type="transmembrane region" description="Helical" evidence="2">
    <location>
        <begin position="20"/>
        <end position="37"/>
    </location>
</feature>
<dbReference type="AlphaFoldDB" id="A0AAX6EU96"/>